<dbReference type="Proteomes" id="UP001500466">
    <property type="component" value="Unassembled WGS sequence"/>
</dbReference>
<evidence type="ECO:0000313" key="4">
    <source>
        <dbReference type="Proteomes" id="UP001500466"/>
    </source>
</evidence>
<dbReference type="InterPro" id="IPR054186">
    <property type="entry name" value="DUF6891"/>
</dbReference>
<feature type="region of interest" description="Disordered" evidence="1">
    <location>
        <begin position="31"/>
        <end position="66"/>
    </location>
</feature>
<gene>
    <name evidence="3" type="ORF">GCM10023205_43120</name>
</gene>
<keyword evidence="4" id="KW-1185">Reference proteome</keyword>
<dbReference type="Pfam" id="PF21831">
    <property type="entry name" value="DUF6891"/>
    <property type="match status" value="1"/>
</dbReference>
<name>A0ABP9HK01_9ACTN</name>
<dbReference type="RefSeq" id="WP_345677231.1">
    <property type="nucleotide sequence ID" value="NZ_BAABHS010000015.1"/>
</dbReference>
<dbReference type="EMBL" id="BAABHS010000015">
    <property type="protein sequence ID" value="GAA4972358.1"/>
    <property type="molecule type" value="Genomic_DNA"/>
</dbReference>
<comment type="caution">
    <text evidence="3">The sequence shown here is derived from an EMBL/GenBank/DDBJ whole genome shotgun (WGS) entry which is preliminary data.</text>
</comment>
<protein>
    <recommendedName>
        <fullName evidence="2">DUF6891 domain-containing protein</fullName>
    </recommendedName>
</protein>
<sequence>MVTDGRGDAIDRAFGELMRAGVVALRNAGVTQSDGWDEAEQRAETLSDELEDEELAYGDGESDEDPVRGAVFYHAQDLARARRGEGLYLTYGAFKRSGRSRADHDAASVEIGVLAREALARHGVDVEWNGSVDERLFLPPAAWAAATRRGVAGAGPGAQRRQASAPK</sequence>
<evidence type="ECO:0000313" key="3">
    <source>
        <dbReference type="EMBL" id="GAA4972358.1"/>
    </source>
</evidence>
<feature type="domain" description="DUF6891" evidence="2">
    <location>
        <begin position="8"/>
        <end position="144"/>
    </location>
</feature>
<feature type="region of interest" description="Disordered" evidence="1">
    <location>
        <begin position="148"/>
        <end position="167"/>
    </location>
</feature>
<evidence type="ECO:0000259" key="2">
    <source>
        <dbReference type="Pfam" id="PF21831"/>
    </source>
</evidence>
<reference evidence="4" key="1">
    <citation type="journal article" date="2019" name="Int. J. Syst. Evol. Microbiol.">
        <title>The Global Catalogue of Microorganisms (GCM) 10K type strain sequencing project: providing services to taxonomists for standard genome sequencing and annotation.</title>
        <authorList>
            <consortium name="The Broad Institute Genomics Platform"/>
            <consortium name="The Broad Institute Genome Sequencing Center for Infectious Disease"/>
            <person name="Wu L."/>
            <person name="Ma J."/>
        </authorList>
    </citation>
    <scope>NUCLEOTIDE SEQUENCE [LARGE SCALE GENOMIC DNA]</scope>
    <source>
        <strain evidence="4">JCM 17986</strain>
    </source>
</reference>
<proteinExistence type="predicted"/>
<feature type="compositionally biased region" description="Acidic residues" evidence="1">
    <location>
        <begin position="46"/>
        <end position="64"/>
    </location>
</feature>
<accession>A0ABP9HK01</accession>
<evidence type="ECO:0000256" key="1">
    <source>
        <dbReference type="SAM" id="MobiDB-lite"/>
    </source>
</evidence>
<organism evidence="3 4">
    <name type="scientific">Yinghuangia aomiensis</name>
    <dbReference type="NCBI Taxonomy" id="676205"/>
    <lineage>
        <taxon>Bacteria</taxon>
        <taxon>Bacillati</taxon>
        <taxon>Actinomycetota</taxon>
        <taxon>Actinomycetes</taxon>
        <taxon>Kitasatosporales</taxon>
        <taxon>Streptomycetaceae</taxon>
        <taxon>Yinghuangia</taxon>
    </lineage>
</organism>